<evidence type="ECO:0000313" key="2">
    <source>
        <dbReference type="EMBL" id="CAB4191131.1"/>
    </source>
</evidence>
<name>A0A6J5SPR9_9CAUD</name>
<organism evidence="4">
    <name type="scientific">uncultured Caudovirales phage</name>
    <dbReference type="NCBI Taxonomy" id="2100421"/>
    <lineage>
        <taxon>Viruses</taxon>
        <taxon>Duplodnaviria</taxon>
        <taxon>Heunggongvirae</taxon>
        <taxon>Uroviricota</taxon>
        <taxon>Caudoviricetes</taxon>
        <taxon>Peduoviridae</taxon>
        <taxon>Maltschvirus</taxon>
        <taxon>Maltschvirus maltsch</taxon>
    </lineage>
</organism>
<gene>
    <name evidence="2" type="ORF">UFOVP1225_13</name>
    <name evidence="3" type="ORF">UFOVP1319_3</name>
    <name evidence="4" type="ORF">UFOVP1591_13</name>
    <name evidence="1" type="ORF">UFOVP478_38</name>
</gene>
<dbReference type="EMBL" id="LR796462">
    <property type="protein sequence ID" value="CAB4146292.1"/>
    <property type="molecule type" value="Genomic_DNA"/>
</dbReference>
<protein>
    <submittedName>
        <fullName evidence="4">Uncharacterized protein</fullName>
    </submittedName>
</protein>
<evidence type="ECO:0000313" key="4">
    <source>
        <dbReference type="EMBL" id="CAB4217190.1"/>
    </source>
</evidence>
<dbReference type="EMBL" id="LR797445">
    <property type="protein sequence ID" value="CAB4217190.1"/>
    <property type="molecule type" value="Genomic_DNA"/>
</dbReference>
<sequence length="129" mass="14033">MNVLATSFADPADVAAFKRCKAKGKSDMACFKVGDNGIGKWGHNTAQEHTPMCALPRDVWKKAGKKGGDKVRVWRDNRSVVGILGDTMPLTANIKNGAGIDLNPAFAKALGFKPPFLTPVNWEWYTDVN</sequence>
<evidence type="ECO:0000313" key="3">
    <source>
        <dbReference type="EMBL" id="CAB4197240.1"/>
    </source>
</evidence>
<dbReference type="EMBL" id="LR797255">
    <property type="protein sequence ID" value="CAB4197240.1"/>
    <property type="molecule type" value="Genomic_DNA"/>
</dbReference>
<reference evidence="4" key="1">
    <citation type="submission" date="2020-05" db="EMBL/GenBank/DDBJ databases">
        <authorList>
            <person name="Chiriac C."/>
            <person name="Salcher M."/>
            <person name="Ghai R."/>
            <person name="Kavagutti S V."/>
        </authorList>
    </citation>
    <scope>NUCLEOTIDE SEQUENCE</scope>
</reference>
<dbReference type="EMBL" id="LR797173">
    <property type="protein sequence ID" value="CAB4191131.1"/>
    <property type="molecule type" value="Genomic_DNA"/>
</dbReference>
<evidence type="ECO:0000313" key="1">
    <source>
        <dbReference type="EMBL" id="CAB4146292.1"/>
    </source>
</evidence>
<proteinExistence type="predicted"/>
<accession>A0A6J5SPR9</accession>